<dbReference type="InterPro" id="IPR001766">
    <property type="entry name" value="Fork_head_dom"/>
</dbReference>
<dbReference type="Proteomes" id="UP001488838">
    <property type="component" value="Unassembled WGS sequence"/>
</dbReference>
<sequence length="262" mass="29773">MSSDRLGPSSIKQEMEEKQNCHLEQNQVKVEEPSGASTSWQDSVSERPHYAYMTMTQFAINRTERKRMTLKDVYTWIEDHFHYFKYITKPGWKNLSLHDMLVWERSTNGKFSVNQSLVLQPSVKMPLPLATSLRSSELACHSKRVRIASKSIKEEEIQPGEDLAHLERPVKVESPSLKEWPSPVPTKILPVLLPQSPRTALRNPHLEVPKPGSVDRPVPSFSANHSLTEGLGLDTIIESLSKILLDVSFPVLEEDHLCSDIN</sequence>
<dbReference type="SMART" id="SM00339">
    <property type="entry name" value="FH"/>
    <property type="match status" value="1"/>
</dbReference>
<dbReference type="GO" id="GO:0000977">
    <property type="term" value="F:RNA polymerase II transcription regulatory region sequence-specific DNA binding"/>
    <property type="evidence" value="ECO:0007669"/>
    <property type="project" value="TreeGrafter"/>
</dbReference>
<dbReference type="EMBL" id="JBBHLL010000310">
    <property type="protein sequence ID" value="KAK7806173.1"/>
    <property type="molecule type" value="Genomic_DNA"/>
</dbReference>
<reference evidence="5 6" key="1">
    <citation type="journal article" date="2023" name="bioRxiv">
        <title>Conserved and derived expression patterns and positive selection on dental genes reveal complex evolutionary context of ever-growing rodent molars.</title>
        <authorList>
            <person name="Calamari Z.T."/>
            <person name="Song A."/>
            <person name="Cohen E."/>
            <person name="Akter M."/>
            <person name="Roy R.D."/>
            <person name="Hallikas O."/>
            <person name="Christensen M.M."/>
            <person name="Li P."/>
            <person name="Marangoni P."/>
            <person name="Jernvall J."/>
            <person name="Klein O.D."/>
        </authorList>
    </citation>
    <scope>NUCLEOTIDE SEQUENCE [LARGE SCALE GENOMIC DNA]</scope>
    <source>
        <strain evidence="5">V071</strain>
    </source>
</reference>
<protein>
    <recommendedName>
        <fullName evidence="4">Fork-head domain-containing protein</fullName>
    </recommendedName>
</protein>
<dbReference type="PANTHER" id="PTHR46878">
    <property type="entry name" value="FORKHEAD BOX PROTEIN M1"/>
    <property type="match status" value="1"/>
</dbReference>
<organism evidence="5 6">
    <name type="scientific">Myodes glareolus</name>
    <name type="common">Bank vole</name>
    <name type="synonym">Clethrionomys glareolus</name>
    <dbReference type="NCBI Taxonomy" id="447135"/>
    <lineage>
        <taxon>Eukaryota</taxon>
        <taxon>Metazoa</taxon>
        <taxon>Chordata</taxon>
        <taxon>Craniata</taxon>
        <taxon>Vertebrata</taxon>
        <taxon>Euteleostomi</taxon>
        <taxon>Mammalia</taxon>
        <taxon>Eutheria</taxon>
        <taxon>Euarchontoglires</taxon>
        <taxon>Glires</taxon>
        <taxon>Rodentia</taxon>
        <taxon>Myomorpha</taxon>
        <taxon>Muroidea</taxon>
        <taxon>Cricetidae</taxon>
        <taxon>Arvicolinae</taxon>
        <taxon>Myodes</taxon>
    </lineage>
</organism>
<evidence type="ECO:0000259" key="4">
    <source>
        <dbReference type="PROSITE" id="PS50039"/>
    </source>
</evidence>
<accession>A0AAW0HW14</accession>
<dbReference type="Pfam" id="PF00250">
    <property type="entry name" value="Forkhead"/>
    <property type="match status" value="1"/>
</dbReference>
<dbReference type="Gene3D" id="1.10.10.10">
    <property type="entry name" value="Winged helix-like DNA-binding domain superfamily/Winged helix DNA-binding domain"/>
    <property type="match status" value="1"/>
</dbReference>
<dbReference type="GO" id="GO:0000086">
    <property type="term" value="P:G2/M transition of mitotic cell cycle"/>
    <property type="evidence" value="ECO:0007669"/>
    <property type="project" value="InterPro"/>
</dbReference>
<gene>
    <name evidence="5" type="ORF">U0070_002043</name>
</gene>
<dbReference type="SUPFAM" id="SSF46785">
    <property type="entry name" value="Winged helix' DNA-binding domain"/>
    <property type="match status" value="1"/>
</dbReference>
<dbReference type="GO" id="GO:0042127">
    <property type="term" value="P:regulation of cell population proliferation"/>
    <property type="evidence" value="ECO:0007669"/>
    <property type="project" value="TreeGrafter"/>
</dbReference>
<dbReference type="PANTHER" id="PTHR46878:SF1">
    <property type="entry name" value="FORKHEAD BOX PROTEIN M1"/>
    <property type="match status" value="1"/>
</dbReference>
<evidence type="ECO:0000256" key="3">
    <source>
        <dbReference type="SAM" id="MobiDB-lite"/>
    </source>
</evidence>
<dbReference type="InterPro" id="IPR036390">
    <property type="entry name" value="WH_DNA-bd_sf"/>
</dbReference>
<dbReference type="GO" id="GO:0003700">
    <property type="term" value="F:DNA-binding transcription factor activity"/>
    <property type="evidence" value="ECO:0007669"/>
    <property type="project" value="InterPro"/>
</dbReference>
<dbReference type="GO" id="GO:0006357">
    <property type="term" value="P:regulation of transcription by RNA polymerase II"/>
    <property type="evidence" value="ECO:0007669"/>
    <property type="project" value="TreeGrafter"/>
</dbReference>
<feature type="DNA-binding region" description="Fork-head" evidence="2">
    <location>
        <begin position="47"/>
        <end position="100"/>
    </location>
</feature>
<evidence type="ECO:0000256" key="1">
    <source>
        <dbReference type="ARBA" id="ARBA00023125"/>
    </source>
</evidence>
<dbReference type="PRINTS" id="PR00053">
    <property type="entry name" value="FORKHEAD"/>
</dbReference>
<comment type="subcellular location">
    <subcellularLocation>
        <location evidence="2">Nucleus</location>
    </subcellularLocation>
</comment>
<dbReference type="PROSITE" id="PS50039">
    <property type="entry name" value="FORK_HEAD_3"/>
    <property type="match status" value="1"/>
</dbReference>
<keyword evidence="2" id="KW-0539">Nucleus</keyword>
<evidence type="ECO:0000256" key="2">
    <source>
        <dbReference type="PROSITE-ProRule" id="PRU00089"/>
    </source>
</evidence>
<keyword evidence="6" id="KW-1185">Reference proteome</keyword>
<evidence type="ECO:0000313" key="6">
    <source>
        <dbReference type="Proteomes" id="UP001488838"/>
    </source>
</evidence>
<feature type="domain" description="Fork-head" evidence="4">
    <location>
        <begin position="47"/>
        <end position="100"/>
    </location>
</feature>
<dbReference type="InterPro" id="IPR042839">
    <property type="entry name" value="FOXM1"/>
</dbReference>
<name>A0AAW0HW14_MYOGA</name>
<evidence type="ECO:0000313" key="5">
    <source>
        <dbReference type="EMBL" id="KAK7806173.1"/>
    </source>
</evidence>
<comment type="caution">
    <text evidence="5">The sequence shown here is derived from an EMBL/GenBank/DDBJ whole genome shotgun (WGS) entry which is preliminary data.</text>
</comment>
<feature type="region of interest" description="Disordered" evidence="3">
    <location>
        <begin position="1"/>
        <end position="43"/>
    </location>
</feature>
<dbReference type="GO" id="GO:0005634">
    <property type="term" value="C:nucleus"/>
    <property type="evidence" value="ECO:0007669"/>
    <property type="project" value="UniProtKB-SubCell"/>
</dbReference>
<dbReference type="InterPro" id="IPR036388">
    <property type="entry name" value="WH-like_DNA-bd_sf"/>
</dbReference>
<keyword evidence="1 2" id="KW-0238">DNA-binding</keyword>
<dbReference type="AlphaFoldDB" id="A0AAW0HW14"/>
<proteinExistence type="predicted"/>